<feature type="region of interest" description="Disordered" evidence="1">
    <location>
        <begin position="1"/>
        <end position="215"/>
    </location>
</feature>
<feature type="compositionally biased region" description="Basic and acidic residues" evidence="1">
    <location>
        <begin position="1"/>
        <end position="21"/>
    </location>
</feature>
<feature type="compositionally biased region" description="Polar residues" evidence="1">
    <location>
        <begin position="428"/>
        <end position="441"/>
    </location>
</feature>
<accession>A0A370TMK6</accession>
<name>A0A370TMK6_9HELO</name>
<feature type="compositionally biased region" description="Acidic residues" evidence="1">
    <location>
        <begin position="264"/>
        <end position="287"/>
    </location>
</feature>
<dbReference type="AlphaFoldDB" id="A0A370TMK6"/>
<dbReference type="EMBL" id="NPIC01000004">
    <property type="protein sequence ID" value="RDL36751.1"/>
    <property type="molecule type" value="Genomic_DNA"/>
</dbReference>
<feature type="compositionally biased region" description="Basic and acidic residues" evidence="1">
    <location>
        <begin position="33"/>
        <end position="43"/>
    </location>
</feature>
<dbReference type="PANTHER" id="PTHR38698:SF1">
    <property type="entry name" value="FUNGAL PROTEIN"/>
    <property type="match status" value="1"/>
</dbReference>
<dbReference type="Proteomes" id="UP000254866">
    <property type="component" value="Unassembled WGS sequence"/>
</dbReference>
<comment type="caution">
    <text evidence="2">The sequence shown here is derived from an EMBL/GenBank/DDBJ whole genome shotgun (WGS) entry which is preliminary data.</text>
</comment>
<feature type="compositionally biased region" description="Polar residues" evidence="1">
    <location>
        <begin position="450"/>
        <end position="466"/>
    </location>
</feature>
<dbReference type="STRING" id="2656787.A0A370TMK6"/>
<dbReference type="OrthoDB" id="5378975at2759"/>
<proteinExistence type="predicted"/>
<feature type="compositionally biased region" description="Basic and acidic residues" evidence="1">
    <location>
        <begin position="77"/>
        <end position="87"/>
    </location>
</feature>
<feature type="compositionally biased region" description="Low complexity" evidence="1">
    <location>
        <begin position="95"/>
        <end position="112"/>
    </location>
</feature>
<reference evidence="2 3" key="1">
    <citation type="journal article" date="2018" name="IMA Fungus">
        <title>IMA Genome-F 9: Draft genome sequence of Annulohypoxylon stygium, Aspergillus mulundensis, Berkeleyomyces basicola (syn. Thielaviopsis basicola), Ceratocystis smalleyi, two Cercospora beticola strains, Coleophoma cylindrospora, Fusarium fracticaudum, Phialophora cf. hyalina, and Morchella septimelata.</title>
        <authorList>
            <person name="Wingfield B.D."/>
            <person name="Bills G.F."/>
            <person name="Dong Y."/>
            <person name="Huang W."/>
            <person name="Nel W.J."/>
            <person name="Swalarsk-Parry B.S."/>
            <person name="Vaghefi N."/>
            <person name="Wilken P.M."/>
            <person name="An Z."/>
            <person name="de Beer Z.W."/>
            <person name="De Vos L."/>
            <person name="Chen L."/>
            <person name="Duong T.A."/>
            <person name="Gao Y."/>
            <person name="Hammerbacher A."/>
            <person name="Kikkert J.R."/>
            <person name="Li Y."/>
            <person name="Li H."/>
            <person name="Li K."/>
            <person name="Li Q."/>
            <person name="Liu X."/>
            <person name="Ma X."/>
            <person name="Naidoo K."/>
            <person name="Pethybridge S.J."/>
            <person name="Sun J."/>
            <person name="Steenkamp E.T."/>
            <person name="van der Nest M.A."/>
            <person name="van Wyk S."/>
            <person name="Wingfield M.J."/>
            <person name="Xiong C."/>
            <person name="Yue Q."/>
            <person name="Zhang X."/>
        </authorList>
    </citation>
    <scope>NUCLEOTIDE SEQUENCE [LARGE SCALE GENOMIC DNA]</scope>
    <source>
        <strain evidence="2 3">BP 5553</strain>
    </source>
</reference>
<dbReference type="PANTHER" id="PTHR38698">
    <property type="entry name" value="EXPRESSED PROTEIN"/>
    <property type="match status" value="1"/>
</dbReference>
<protein>
    <submittedName>
        <fullName evidence="2">Uncharacterized protein</fullName>
    </submittedName>
</protein>
<evidence type="ECO:0000313" key="2">
    <source>
        <dbReference type="EMBL" id="RDL36751.1"/>
    </source>
</evidence>
<sequence length="558" mass="60371">MAEDEHRNLEPPSRKSIEDPGAHGLESSDSSDDDHFSDAHSGPERGSGVTSPVPVTRVEKVDSEPSYGEVPGTEAYNMRENDAKPDEIAIVPDAEQSSQSSDSEGPSSTPGDRPIPSTMVEKIDPSEPSHGMVPGTLAHEKRAADAVPDMVVKSGEGSPSSNRSRSNTTPGDLPIPVTKVEKVDSEPSYGEIPGTRAFELRKGDPQPDVVEEVGDAPGKNVHVFYTSDRLTESGSPTAVRSPKISHARRKSSAAGRKGPQMDYNEAEDGSDGGFGDDFDDFEEGEEDAEFGDFDDGFLEPAASPLPRTQSLPVTPVTPSFPVLDFSELDSPEEIQAATEPYMDALFPPDTIDTSILPPLIAENPIFLTPRSASLWSQLVAPPPLQPPNWIRSRIRRLFLVSLGVPVDLDEILPASKQKKLILPSIHLNPSSESARTSSDLRSISRLKQGDGNTSSTSVDSQGNNHTSRSGSRRRKGPPPAPQLDLVSARQLCAITDEALNGYTVEELKEHIGKLEAMQETAKEVLEYWITKTDEKLGERGAFEGVIENLVKHARKVRK</sequence>
<feature type="region of interest" description="Disordered" evidence="1">
    <location>
        <begin position="428"/>
        <end position="483"/>
    </location>
</feature>
<feature type="compositionally biased region" description="Low complexity" evidence="1">
    <location>
        <begin position="157"/>
        <end position="171"/>
    </location>
</feature>
<organism evidence="2 3">
    <name type="scientific">Venustampulla echinocandica</name>
    <dbReference type="NCBI Taxonomy" id="2656787"/>
    <lineage>
        <taxon>Eukaryota</taxon>
        <taxon>Fungi</taxon>
        <taxon>Dikarya</taxon>
        <taxon>Ascomycota</taxon>
        <taxon>Pezizomycotina</taxon>
        <taxon>Leotiomycetes</taxon>
        <taxon>Helotiales</taxon>
        <taxon>Pleuroascaceae</taxon>
        <taxon>Venustampulla</taxon>
    </lineage>
</organism>
<dbReference type="Pfam" id="PF17104">
    <property type="entry name" value="YBL010C_LAA2"/>
    <property type="match status" value="1"/>
</dbReference>
<feature type="region of interest" description="Disordered" evidence="1">
    <location>
        <begin position="227"/>
        <end position="287"/>
    </location>
</feature>
<evidence type="ECO:0000256" key="1">
    <source>
        <dbReference type="SAM" id="MobiDB-lite"/>
    </source>
</evidence>
<keyword evidence="3" id="KW-1185">Reference proteome</keyword>
<gene>
    <name evidence="2" type="ORF">BP5553_06103</name>
</gene>
<dbReference type="InterPro" id="IPR031355">
    <property type="entry name" value="YBL010C/LAA2-like"/>
</dbReference>
<dbReference type="GeneID" id="43598952"/>
<evidence type="ECO:0000313" key="3">
    <source>
        <dbReference type="Proteomes" id="UP000254866"/>
    </source>
</evidence>
<dbReference type="RefSeq" id="XP_031869407.1">
    <property type="nucleotide sequence ID" value="XM_032014726.1"/>
</dbReference>